<dbReference type="SUPFAM" id="SSF46785">
    <property type="entry name" value="Winged helix' DNA-binding domain"/>
    <property type="match status" value="1"/>
</dbReference>
<comment type="cofactor">
    <cofactor evidence="4">
        <name>Zn(2+)</name>
        <dbReference type="ChEBI" id="CHEBI:29105"/>
    </cofactor>
    <text evidence="4">Binds 1 divalent metal cation per subunit.</text>
</comment>
<feature type="binding site" evidence="4">
    <location>
        <position position="291"/>
    </location>
    <ligand>
        <name>a divalent metal cation</name>
        <dbReference type="ChEBI" id="CHEBI:60240"/>
    </ligand>
</feature>
<dbReference type="SUPFAM" id="SSF63829">
    <property type="entry name" value="Calcium-dependent phosphotriesterase"/>
    <property type="match status" value="1"/>
</dbReference>
<evidence type="ECO:0000313" key="9">
    <source>
        <dbReference type="Proteomes" id="UP000248021"/>
    </source>
</evidence>
<dbReference type="Pfam" id="PF01614">
    <property type="entry name" value="IclR_C"/>
    <property type="match status" value="1"/>
</dbReference>
<dbReference type="SMART" id="SM00346">
    <property type="entry name" value="HTH_ICLR"/>
    <property type="match status" value="1"/>
</dbReference>
<accession>A0A2V3TZH1</accession>
<keyword evidence="4" id="KW-0479">Metal-binding</keyword>
<sequence length="568" mass="62179">MSEPTAEVDQDTDVPGAQALLRGLDVLLAIGTAPQPPRFRDLEKSIGIPRASLHRLLAALVSRRMVRHDPRTRTYHVGMRVLELSRRSLDQNSIIRAAKPELARVARRLQRTICVMVLDNEDVFVLDFEDADPSYGRLVRFWPRSRAIESAAGRSMLAALPKERCEAFLQDLSPTIVEKPAMDRLRADLGVAKALGYAVMTREPVSGRAGAASAILDETGYPIGALACLFETDQIPAEDLHDAGRALVEAAHRASGHIGMGYATRSVLPRPQEPVGVAVEVLATGRDFVGENPVWNPRRRRLYWVDVLAPALRWWDPARREAGRVELPRLTAGIAFDEQDRLVAAGQHGLFLLDPETGVERRLVDPEADRPDNRCNTVGVDPRGRLWVGTMAINHEIGRGSLYAVGADLAVHRHIDKVGMAKNVAFDTAGQRLYFADTANNVVLAFDFDALSGTIANRRVFLAAADIPGNPNGITVDAEDHLWVACLGGWRVCRYDPSGRLVEEVVLPVPMPTNCAFGGEDMATLYVTSTWIRLPAGLSAEAPASGQLIAVRTGTRGQPPRRFREASP</sequence>
<dbReference type="InterPro" id="IPR036388">
    <property type="entry name" value="WH-like_DNA-bd_sf"/>
</dbReference>
<dbReference type="RefSeq" id="WP_110376708.1">
    <property type="nucleotide sequence ID" value="NZ_JAHBRY010000003.1"/>
</dbReference>
<protein>
    <submittedName>
        <fullName evidence="8">IclR family transcriptional regulator</fullName>
    </submittedName>
</protein>
<dbReference type="GO" id="GO:0005509">
    <property type="term" value="F:calcium ion binding"/>
    <property type="evidence" value="ECO:0007669"/>
    <property type="project" value="TreeGrafter"/>
</dbReference>
<dbReference type="GO" id="GO:0003677">
    <property type="term" value="F:DNA binding"/>
    <property type="evidence" value="ECO:0007669"/>
    <property type="project" value="InterPro"/>
</dbReference>
<dbReference type="Gene3D" id="3.30.450.40">
    <property type="match status" value="1"/>
</dbReference>
<dbReference type="InterPro" id="IPR029016">
    <property type="entry name" value="GAF-like_dom_sf"/>
</dbReference>
<gene>
    <name evidence="8" type="ORF">C7450_11041</name>
</gene>
<dbReference type="InterPro" id="IPR013658">
    <property type="entry name" value="SGL"/>
</dbReference>
<dbReference type="InterPro" id="IPR014757">
    <property type="entry name" value="Tscrpt_reg_IclR_C"/>
</dbReference>
<evidence type="ECO:0000256" key="4">
    <source>
        <dbReference type="PIRSR" id="PIRSR605511-2"/>
    </source>
</evidence>
<evidence type="ECO:0000256" key="3">
    <source>
        <dbReference type="ARBA" id="ARBA00023163"/>
    </source>
</evidence>
<dbReference type="PANTHER" id="PTHR10907:SF47">
    <property type="entry name" value="REGUCALCIN"/>
    <property type="match status" value="1"/>
</dbReference>
<comment type="caution">
    <text evidence="8">The sequence shown here is derived from an EMBL/GenBank/DDBJ whole genome shotgun (WGS) entry which is preliminary data.</text>
</comment>
<name>A0A2V3TZH1_9HYPH</name>
<dbReference type="EMBL" id="QJJK01000010">
    <property type="protein sequence ID" value="PXW55104.1"/>
    <property type="molecule type" value="Genomic_DNA"/>
</dbReference>
<feature type="domain" description="IclR-ED" evidence="7">
    <location>
        <begin position="80"/>
        <end position="260"/>
    </location>
</feature>
<keyword evidence="2" id="KW-0805">Transcription regulation</keyword>
<feature type="binding site" evidence="4">
    <location>
        <position position="376"/>
    </location>
    <ligand>
        <name>substrate</name>
    </ligand>
</feature>
<dbReference type="AlphaFoldDB" id="A0A2V3TZH1"/>
<dbReference type="GO" id="GO:0004341">
    <property type="term" value="F:gluconolactonase activity"/>
    <property type="evidence" value="ECO:0007669"/>
    <property type="project" value="TreeGrafter"/>
</dbReference>
<dbReference type="SUPFAM" id="SSF55781">
    <property type="entry name" value="GAF domain-like"/>
    <property type="match status" value="1"/>
</dbReference>
<reference evidence="8 9" key="1">
    <citation type="submission" date="2018-05" db="EMBL/GenBank/DDBJ databases">
        <title>Genomic Encyclopedia of Type Strains, Phase IV (KMG-IV): sequencing the most valuable type-strain genomes for metagenomic binning, comparative biology and taxonomic classification.</title>
        <authorList>
            <person name="Goeker M."/>
        </authorList>
    </citation>
    <scope>NUCLEOTIDE SEQUENCE [LARGE SCALE GENOMIC DNA]</scope>
    <source>
        <strain evidence="8 9">DSM 6462</strain>
    </source>
</reference>
<dbReference type="Gene3D" id="1.10.10.10">
    <property type="entry name" value="Winged helix-like DNA-binding domain superfamily/Winged helix DNA-binding domain"/>
    <property type="match status" value="1"/>
</dbReference>
<dbReference type="Pfam" id="PF08450">
    <property type="entry name" value="SGL"/>
    <property type="match status" value="1"/>
</dbReference>
<dbReference type="PRINTS" id="PR01790">
    <property type="entry name" value="SMP30FAMILY"/>
</dbReference>
<keyword evidence="3" id="KW-0804">Transcription</keyword>
<dbReference type="Gene3D" id="2.120.10.30">
    <property type="entry name" value="TolB, C-terminal domain"/>
    <property type="match status" value="1"/>
</dbReference>
<dbReference type="PANTHER" id="PTHR10907">
    <property type="entry name" value="REGUCALCIN"/>
    <property type="match status" value="1"/>
</dbReference>
<dbReference type="GO" id="GO:0006355">
    <property type="term" value="P:regulation of DNA-templated transcription"/>
    <property type="evidence" value="ECO:0007669"/>
    <property type="project" value="InterPro"/>
</dbReference>
<feature type="region of interest" description="Disordered" evidence="5">
    <location>
        <begin position="549"/>
        <end position="568"/>
    </location>
</feature>
<evidence type="ECO:0000313" key="8">
    <source>
        <dbReference type="EMBL" id="PXW55104.1"/>
    </source>
</evidence>
<organism evidence="8 9">
    <name type="scientific">Chelatococcus asaccharovorans</name>
    <dbReference type="NCBI Taxonomy" id="28210"/>
    <lineage>
        <taxon>Bacteria</taxon>
        <taxon>Pseudomonadati</taxon>
        <taxon>Pseudomonadota</taxon>
        <taxon>Alphaproteobacteria</taxon>
        <taxon>Hyphomicrobiales</taxon>
        <taxon>Chelatococcaceae</taxon>
        <taxon>Chelatococcus</taxon>
    </lineage>
</organism>
<dbReference type="Pfam" id="PF09339">
    <property type="entry name" value="HTH_IclR"/>
    <property type="match status" value="1"/>
</dbReference>
<dbReference type="GO" id="GO:0019853">
    <property type="term" value="P:L-ascorbic acid biosynthetic process"/>
    <property type="evidence" value="ECO:0007669"/>
    <property type="project" value="TreeGrafter"/>
</dbReference>
<dbReference type="InterPro" id="IPR005511">
    <property type="entry name" value="SMP-30"/>
</dbReference>
<evidence type="ECO:0000259" key="7">
    <source>
        <dbReference type="PROSITE" id="PS51078"/>
    </source>
</evidence>
<keyword evidence="4" id="KW-0862">Zinc</keyword>
<keyword evidence="9" id="KW-1185">Reference proteome</keyword>
<dbReference type="Proteomes" id="UP000248021">
    <property type="component" value="Unassembled WGS sequence"/>
</dbReference>
<evidence type="ECO:0000256" key="2">
    <source>
        <dbReference type="ARBA" id="ARBA00023015"/>
    </source>
</evidence>
<dbReference type="PROSITE" id="PS51078">
    <property type="entry name" value="ICLR_ED"/>
    <property type="match status" value="1"/>
</dbReference>
<feature type="domain" description="HTH iclR-type" evidence="6">
    <location>
        <begin position="17"/>
        <end position="79"/>
    </location>
</feature>
<proteinExistence type="inferred from homology"/>
<dbReference type="PROSITE" id="PS51077">
    <property type="entry name" value="HTH_ICLR"/>
    <property type="match status" value="1"/>
</dbReference>
<dbReference type="InterPro" id="IPR036390">
    <property type="entry name" value="WH_DNA-bd_sf"/>
</dbReference>
<dbReference type="InterPro" id="IPR005471">
    <property type="entry name" value="Tscrpt_reg_IclR_N"/>
</dbReference>
<comment type="similarity">
    <text evidence="1">Belongs to the SMP-30/CGR1 family.</text>
</comment>
<evidence type="ECO:0000256" key="5">
    <source>
        <dbReference type="SAM" id="MobiDB-lite"/>
    </source>
</evidence>
<evidence type="ECO:0000256" key="1">
    <source>
        <dbReference type="ARBA" id="ARBA00008853"/>
    </source>
</evidence>
<evidence type="ECO:0000259" key="6">
    <source>
        <dbReference type="PROSITE" id="PS51077"/>
    </source>
</evidence>
<dbReference type="InterPro" id="IPR011042">
    <property type="entry name" value="6-blade_b-propeller_TolB-like"/>
</dbReference>
<feature type="binding site" evidence="4">
    <location>
        <position position="374"/>
    </location>
    <ligand>
        <name>substrate</name>
    </ligand>
</feature>
<dbReference type="OrthoDB" id="2633250at2"/>